<keyword evidence="2 9" id="KW-0812">Transmembrane</keyword>
<feature type="domain" description="PGG" evidence="10">
    <location>
        <begin position="530"/>
        <end position="588"/>
    </location>
</feature>
<feature type="transmembrane region" description="Helical" evidence="9">
    <location>
        <begin position="402"/>
        <end position="425"/>
    </location>
</feature>
<evidence type="ECO:0000256" key="2">
    <source>
        <dbReference type="ARBA" id="ARBA00022692"/>
    </source>
</evidence>
<feature type="transmembrane region" description="Helical" evidence="9">
    <location>
        <begin position="845"/>
        <end position="862"/>
    </location>
</feature>
<feature type="repeat" description="ANK" evidence="7">
    <location>
        <begin position="628"/>
        <end position="656"/>
    </location>
</feature>
<feature type="transmembrane region" description="Helical" evidence="9">
    <location>
        <begin position="1517"/>
        <end position="1542"/>
    </location>
</feature>
<proteinExistence type="predicted"/>
<feature type="repeat" description="ANK" evidence="7">
    <location>
        <begin position="179"/>
        <end position="212"/>
    </location>
</feature>
<feature type="transmembrane region" description="Helical" evidence="9">
    <location>
        <begin position="431"/>
        <end position="456"/>
    </location>
</feature>
<evidence type="ECO:0000256" key="7">
    <source>
        <dbReference type="PROSITE-ProRule" id="PRU00023"/>
    </source>
</evidence>
<keyword evidence="3" id="KW-0677">Repeat</keyword>
<dbReference type="InterPro" id="IPR002110">
    <property type="entry name" value="Ankyrin_rpt"/>
</dbReference>
<feature type="repeat" description="ANK" evidence="7">
    <location>
        <begin position="735"/>
        <end position="768"/>
    </location>
</feature>
<evidence type="ECO:0000256" key="5">
    <source>
        <dbReference type="ARBA" id="ARBA00023043"/>
    </source>
</evidence>
<dbReference type="Pfam" id="PF13962">
    <property type="entry name" value="PGG"/>
    <property type="match status" value="4"/>
</dbReference>
<feature type="transmembrane region" description="Helical" evidence="9">
    <location>
        <begin position="938"/>
        <end position="959"/>
    </location>
</feature>
<reference evidence="11" key="1">
    <citation type="submission" date="2021-03" db="EMBL/GenBank/DDBJ databases">
        <authorList>
            <consortium name="Genoscope - CEA"/>
            <person name="William W."/>
        </authorList>
    </citation>
    <scope>NUCLEOTIDE SEQUENCE</scope>
    <source>
        <strain evidence="11">Doubled-haploid Pahang</strain>
    </source>
</reference>
<keyword evidence="5 7" id="KW-0040">ANK repeat</keyword>
<gene>
    <name evidence="11" type="ORF">GSMUA_21380.1</name>
</gene>
<feature type="compositionally biased region" description="Basic and acidic residues" evidence="8">
    <location>
        <begin position="285"/>
        <end position="299"/>
    </location>
</feature>
<evidence type="ECO:0000256" key="6">
    <source>
        <dbReference type="ARBA" id="ARBA00023136"/>
    </source>
</evidence>
<evidence type="ECO:0000256" key="3">
    <source>
        <dbReference type="ARBA" id="ARBA00022737"/>
    </source>
</evidence>
<feature type="domain" description="PGG" evidence="10">
    <location>
        <begin position="301"/>
        <end position="421"/>
    </location>
</feature>
<protein>
    <submittedName>
        <fullName evidence="11">(wild Malaysian banana) hypothetical protein</fullName>
    </submittedName>
</protein>
<dbReference type="EMBL" id="HG996475">
    <property type="protein sequence ID" value="CAG1863490.1"/>
    <property type="molecule type" value="Genomic_DNA"/>
</dbReference>
<evidence type="ECO:0000313" key="11">
    <source>
        <dbReference type="EMBL" id="CAG1863490.1"/>
    </source>
</evidence>
<feature type="repeat" description="ANK" evidence="7">
    <location>
        <begin position="1232"/>
        <end position="1265"/>
    </location>
</feature>
<feature type="region of interest" description="Disordered" evidence="8">
    <location>
        <begin position="1296"/>
        <end position="1336"/>
    </location>
</feature>
<dbReference type="PROSITE" id="PS50297">
    <property type="entry name" value="ANK_REP_REGION"/>
    <property type="match status" value="5"/>
</dbReference>
<dbReference type="PANTHER" id="PTHR24186:SF38">
    <property type="entry name" value="ANKYRIN REPEAT FAMILY PROTEIN"/>
    <property type="match status" value="1"/>
</dbReference>
<sequence>MDPRLEEAAYAGDLTLFRRLLQEDRLLLHRQTIAAAHLSDSPLHIAASLGHSDLVREILAVNPELAHGRNSEGLSALHLVAAQGHVSVVNEQLQYAAAANLCLATDNDGFMPAHAAALRGKLDALTVLLDACPESFRAVTSQGDSILHLTVKSNSFETVQLLLNRTDENDELLNSGDAKGNTVLHLAVARKHFQTVKLLLGRRGIEANATNMRGDTVLDMLLDSPCQHGDLLLGELIRAAGGRTAAEEGKTQPKSSPSDARASATVASHRSRPNRWSPFRRQARPSKDDRSPRKVLSELKERYNNKPATLMVVATLIATITFQAGMNPPGGFKQKDAGGPTPPNAEVNFDGSSSEGEAVLKHGLKLFLLFDMFGLFASLSIILLLICCVPRRKKTVMGILKWILWLAVFSTALAFSTAIMRIFFYPPYTTILLLSWFGILSLFMVWVCFRAIRCLLRKGGCWKKKDREGESQGGPRRAVAICTKIVVGVLIIILLGVFLITQSKSSPSDAKASATVALHRSRLNWSEPKEMYNNKPATLMVVATLIATTTFEAGLNPPGGFNQKDDVGSPYTSSLKLFLLFDMFGLQAIAAAHLSDSPLHIAASLGHSDLVREILAVNPELAHGRNSEGLSALHLGAAQGHLSVVNELLQYAAAANLCLATDNDGLMPAHTAALRGRLDVLTVLLDACPESARAVTSQGDSILHLTVKSNSFETVQFLLNRTDENDELLNSGDAKGNTVLHLAVARKQLQTVKLLLGRRGIEVNATNMRGDTVLDMLLDSPCQHGDLLLGDLIRAAGGRTAAKEERKTQPKSSPSDARASATVASHRSRPNRSERKEKYNNKPEALMVVATLIATITFQAGLTPPGGFKQKDDGGPTPPNAEVNFDGSSSEGEAVLKDGLKLFLLFDMFALFASLSIILLLICCVPTQTKMMTGTLKWILWLAVFSTALAFSTAIMRIFPYQLDTVILLMSWLGILSLFMVWVCIRAIRWLLRKGGCWKKKDGEGGSHGGPRRAVAIGAKIVQPPGFVYHQYPRHVCKLQKVIYGLRQAPRACMDPRLEEAAYAGDLTLLRRLLREDRLLLHRQAIAAAHLSDSPLHIAASLGHSDLVREILAVNPELAHGRNREGLSALHLAAAQGHLSVVNELLQYAAAANLCLATDNDSFMPAHTAALRGRLDVLTVLLDACPESLRAVTSQGDSILHLTVKSNSFETVQFLLNRTDENDELLNSGDAKGNTVLHLAVARKQLQTVKLLLGRRGIEVNATNMRGDTVLDMLLDSPCQLGDLLLGELIRAAGGRTTAEEGKTRPKSSPGDARASATVASHRSRPNRSEPKEKYNNKPATLMLVATLIATITFAAGLNPPGGFKQKDDGGSTPPIAEVNFDESSSEGEAVLKDDLELFLLFDMFGLFASLSIILLLICCVPRQTKMVMGILKWILWLAVFSTALAFSTAIVRIFSYQLYTVILLMSWFGILSLFMIWVCFRAIRGLLRKGGCWKKKDGEGESQGVPTRAVAIRTKIVVGALMIIIFGVVLIVNYLVFVYILNMPNNRII</sequence>
<dbReference type="Pfam" id="PF12796">
    <property type="entry name" value="Ank_2"/>
    <property type="match status" value="6"/>
</dbReference>
<dbReference type="InterPro" id="IPR026961">
    <property type="entry name" value="PGG_dom"/>
</dbReference>
<evidence type="ECO:0000256" key="1">
    <source>
        <dbReference type="ARBA" id="ARBA00004141"/>
    </source>
</evidence>
<feature type="transmembrane region" description="Helical" evidence="9">
    <location>
        <begin position="537"/>
        <end position="555"/>
    </location>
</feature>
<feature type="transmembrane region" description="Helical" evidence="9">
    <location>
        <begin position="1434"/>
        <end position="1455"/>
    </location>
</feature>
<feature type="domain" description="PGG" evidence="10">
    <location>
        <begin position="837"/>
        <end position="957"/>
    </location>
</feature>
<dbReference type="SUPFAM" id="SSF48403">
    <property type="entry name" value="Ankyrin repeat"/>
    <property type="match status" value="3"/>
</dbReference>
<feature type="repeat" description="ANK" evidence="7">
    <location>
        <begin position="1125"/>
        <end position="1153"/>
    </location>
</feature>
<feature type="transmembrane region" description="Helical" evidence="9">
    <location>
        <begin position="1340"/>
        <end position="1358"/>
    </location>
</feature>
<organism evidence="11">
    <name type="scientific">Musa acuminata subsp. malaccensis</name>
    <name type="common">Wild banana</name>
    <name type="synonym">Musa malaccensis</name>
    <dbReference type="NCBI Taxonomy" id="214687"/>
    <lineage>
        <taxon>Eukaryota</taxon>
        <taxon>Viridiplantae</taxon>
        <taxon>Streptophyta</taxon>
        <taxon>Embryophyta</taxon>
        <taxon>Tracheophyta</taxon>
        <taxon>Spermatophyta</taxon>
        <taxon>Magnoliopsida</taxon>
        <taxon>Liliopsida</taxon>
        <taxon>Zingiberales</taxon>
        <taxon>Musaceae</taxon>
        <taxon>Musa</taxon>
    </lineage>
</organism>
<dbReference type="SMART" id="SM00248">
    <property type="entry name" value="ANK"/>
    <property type="match status" value="15"/>
</dbReference>
<name>A0A8D7BEY1_MUSAM</name>
<evidence type="ECO:0000256" key="8">
    <source>
        <dbReference type="SAM" id="MobiDB-lite"/>
    </source>
</evidence>
<feature type="transmembrane region" description="Helical" evidence="9">
    <location>
        <begin position="1398"/>
        <end position="1422"/>
    </location>
</feature>
<evidence type="ECO:0000256" key="4">
    <source>
        <dbReference type="ARBA" id="ARBA00022989"/>
    </source>
</evidence>
<evidence type="ECO:0000259" key="10">
    <source>
        <dbReference type="Pfam" id="PF13962"/>
    </source>
</evidence>
<keyword evidence="6 9" id="KW-0472">Membrane</keyword>
<accession>A0A8D7BEY1</accession>
<feature type="compositionally biased region" description="Basic and acidic residues" evidence="8">
    <location>
        <begin position="831"/>
        <end position="840"/>
    </location>
</feature>
<dbReference type="GO" id="GO:0016020">
    <property type="term" value="C:membrane"/>
    <property type="evidence" value="ECO:0007669"/>
    <property type="project" value="UniProtKB-SubCell"/>
</dbReference>
<comment type="subcellular location">
    <subcellularLocation>
        <location evidence="1">Membrane</location>
        <topology evidence="1">Multi-pass membrane protein</topology>
    </subcellularLocation>
</comment>
<feature type="compositionally biased region" description="Basic and acidic residues" evidence="8">
    <location>
        <begin position="1327"/>
        <end position="1336"/>
    </location>
</feature>
<feature type="transmembrane region" description="Helical" evidence="9">
    <location>
        <begin position="1461"/>
        <end position="1481"/>
    </location>
</feature>
<feature type="transmembrane region" description="Helical" evidence="9">
    <location>
        <begin position="902"/>
        <end position="926"/>
    </location>
</feature>
<feature type="transmembrane region" description="Helical" evidence="9">
    <location>
        <begin position="366"/>
        <end position="390"/>
    </location>
</feature>
<feature type="transmembrane region" description="Helical" evidence="9">
    <location>
        <begin position="477"/>
        <end position="500"/>
    </location>
</feature>
<dbReference type="Gene3D" id="1.25.40.20">
    <property type="entry name" value="Ankyrin repeat-containing domain"/>
    <property type="match status" value="3"/>
</dbReference>
<feature type="region of interest" description="Disordered" evidence="8">
    <location>
        <begin position="799"/>
        <end position="840"/>
    </location>
</feature>
<keyword evidence="4 9" id="KW-1133">Transmembrane helix</keyword>
<dbReference type="PROSITE" id="PS50088">
    <property type="entry name" value="ANK_REPEAT"/>
    <property type="match status" value="5"/>
</dbReference>
<feature type="transmembrane region" description="Helical" evidence="9">
    <location>
        <begin position="965"/>
        <end position="985"/>
    </location>
</feature>
<dbReference type="InterPro" id="IPR036770">
    <property type="entry name" value="Ankyrin_rpt-contain_sf"/>
</dbReference>
<evidence type="ECO:0000256" key="9">
    <source>
        <dbReference type="SAM" id="Phobius"/>
    </source>
</evidence>
<dbReference type="PANTHER" id="PTHR24186">
    <property type="entry name" value="PROTEIN PHOSPHATASE 1 REGULATORY SUBUNIT"/>
    <property type="match status" value="1"/>
</dbReference>
<feature type="region of interest" description="Disordered" evidence="8">
    <location>
        <begin position="243"/>
        <end position="299"/>
    </location>
</feature>
<feature type="domain" description="PGG" evidence="10">
    <location>
        <begin position="1333"/>
        <end position="1453"/>
    </location>
</feature>